<feature type="domain" description="Type II secretion system protein GspI C-terminal" evidence="10">
    <location>
        <begin position="42"/>
        <end position="115"/>
    </location>
</feature>
<comment type="function">
    <text evidence="9">Component of the type II secretion system required for the energy-dependent secretion of extracellular factors such as proteases and toxins from the periplasm.</text>
</comment>
<keyword evidence="8" id="KW-0472">Membrane</keyword>
<name>A0A934PYT6_9BURK</name>
<evidence type="ECO:0000256" key="3">
    <source>
        <dbReference type="ARBA" id="ARBA00022475"/>
    </source>
</evidence>
<evidence type="ECO:0000256" key="9">
    <source>
        <dbReference type="RuleBase" id="RU368030"/>
    </source>
</evidence>
<evidence type="ECO:0000256" key="6">
    <source>
        <dbReference type="ARBA" id="ARBA00022692"/>
    </source>
</evidence>
<keyword evidence="6" id="KW-0812">Transmembrane</keyword>
<sequence>MTRARGFTLIEVLVALAIVAIALAAGMQATQSLANNAQRQSDVLLAQLCAENELVRVRLARQMPPVGEQRLGCRQGQQDFVVALTVAPTPNPNFRRVDAQVFDAANPVLRVSTIVGRY</sequence>
<gene>
    <name evidence="11" type="primary">gspI</name>
    <name evidence="11" type="ORF">I8E28_03315</name>
</gene>
<comment type="subcellular location">
    <subcellularLocation>
        <location evidence="1 9">Cell inner membrane</location>
        <topology evidence="1 9">Single-pass membrane protein</topology>
    </subcellularLocation>
</comment>
<evidence type="ECO:0000256" key="5">
    <source>
        <dbReference type="ARBA" id="ARBA00022519"/>
    </source>
</evidence>
<keyword evidence="3" id="KW-1003">Cell membrane</keyword>
<dbReference type="GO" id="GO:0015627">
    <property type="term" value="C:type II protein secretion system complex"/>
    <property type="evidence" value="ECO:0007669"/>
    <property type="project" value="UniProtKB-UniRule"/>
</dbReference>
<comment type="caution">
    <text evidence="11">The sequence shown here is derived from an EMBL/GenBank/DDBJ whole genome shotgun (WGS) entry which is preliminary data.</text>
</comment>
<dbReference type="EMBL" id="JAEDAO010000001">
    <property type="protein sequence ID" value="MBK0391608.1"/>
    <property type="molecule type" value="Genomic_DNA"/>
</dbReference>
<evidence type="ECO:0000259" key="10">
    <source>
        <dbReference type="Pfam" id="PF02501"/>
    </source>
</evidence>
<dbReference type="RefSeq" id="WP_200786413.1">
    <property type="nucleotide sequence ID" value="NZ_JAEDAO010000001.1"/>
</dbReference>
<dbReference type="PANTHER" id="PTHR38779">
    <property type="entry name" value="TYPE II SECRETION SYSTEM PROTEIN I-RELATED"/>
    <property type="match status" value="1"/>
</dbReference>
<keyword evidence="7" id="KW-1133">Transmembrane helix</keyword>
<dbReference type="AlphaFoldDB" id="A0A934PYT6"/>
<comment type="subunit">
    <text evidence="9">Type II secretion is composed of four main components: the outer membrane complex, the inner membrane complex, the cytoplasmic secretion ATPase and the periplasm-spanning pseudopilus.</text>
</comment>
<evidence type="ECO:0000313" key="11">
    <source>
        <dbReference type="EMBL" id="MBK0391608.1"/>
    </source>
</evidence>
<dbReference type="SUPFAM" id="SSF54523">
    <property type="entry name" value="Pili subunits"/>
    <property type="match status" value="2"/>
</dbReference>
<evidence type="ECO:0000256" key="8">
    <source>
        <dbReference type="ARBA" id="ARBA00023136"/>
    </source>
</evidence>
<evidence type="ECO:0000256" key="7">
    <source>
        <dbReference type="ARBA" id="ARBA00022989"/>
    </source>
</evidence>
<dbReference type="NCBIfam" id="TIGR02532">
    <property type="entry name" value="IV_pilin_GFxxxE"/>
    <property type="match status" value="1"/>
</dbReference>
<dbReference type="Pfam" id="PF07963">
    <property type="entry name" value="N_methyl"/>
    <property type="match status" value="1"/>
</dbReference>
<comment type="similarity">
    <text evidence="2 9">Belongs to the GSP I family.</text>
</comment>
<evidence type="ECO:0000256" key="2">
    <source>
        <dbReference type="ARBA" id="ARBA00008358"/>
    </source>
</evidence>
<proteinExistence type="inferred from homology"/>
<dbReference type="Proteomes" id="UP000617041">
    <property type="component" value="Unassembled WGS sequence"/>
</dbReference>
<evidence type="ECO:0000256" key="4">
    <source>
        <dbReference type="ARBA" id="ARBA00022481"/>
    </source>
</evidence>
<dbReference type="NCBIfam" id="TIGR01707">
    <property type="entry name" value="gspI"/>
    <property type="match status" value="1"/>
</dbReference>
<dbReference type="Gene3D" id="3.30.1300.30">
    <property type="entry name" value="GSPII I/J protein-like"/>
    <property type="match status" value="1"/>
</dbReference>
<accession>A0A934PYT6</accession>
<organism evidence="11 12">
    <name type="scientific">Ramlibacter algicola</name>
    <dbReference type="NCBI Taxonomy" id="2795217"/>
    <lineage>
        <taxon>Bacteria</taxon>
        <taxon>Pseudomonadati</taxon>
        <taxon>Pseudomonadota</taxon>
        <taxon>Betaproteobacteria</taxon>
        <taxon>Burkholderiales</taxon>
        <taxon>Comamonadaceae</taxon>
        <taxon>Ramlibacter</taxon>
    </lineage>
</organism>
<dbReference type="InterPro" id="IPR003413">
    <property type="entry name" value="T2SS_GspI_C"/>
</dbReference>
<keyword evidence="5 9" id="KW-0997">Cell inner membrane</keyword>
<dbReference type="PROSITE" id="PS00409">
    <property type="entry name" value="PROKAR_NTER_METHYL"/>
    <property type="match status" value="1"/>
</dbReference>
<keyword evidence="12" id="KW-1185">Reference proteome</keyword>
<dbReference type="PANTHER" id="PTHR38779:SF2">
    <property type="entry name" value="TYPE II SECRETION SYSTEM PROTEIN I-RELATED"/>
    <property type="match status" value="1"/>
</dbReference>
<evidence type="ECO:0000313" key="12">
    <source>
        <dbReference type="Proteomes" id="UP000617041"/>
    </source>
</evidence>
<dbReference type="InterPro" id="IPR045584">
    <property type="entry name" value="Pilin-like"/>
</dbReference>
<dbReference type="GO" id="GO:0005886">
    <property type="term" value="C:plasma membrane"/>
    <property type="evidence" value="ECO:0007669"/>
    <property type="project" value="UniProtKB-SubCell"/>
</dbReference>
<dbReference type="Pfam" id="PF02501">
    <property type="entry name" value="T2SSI"/>
    <property type="match status" value="1"/>
</dbReference>
<keyword evidence="4 9" id="KW-0488">Methylation</keyword>
<evidence type="ECO:0000256" key="1">
    <source>
        <dbReference type="ARBA" id="ARBA00004377"/>
    </source>
</evidence>
<dbReference type="GO" id="GO:0015628">
    <property type="term" value="P:protein secretion by the type II secretion system"/>
    <property type="evidence" value="ECO:0007669"/>
    <property type="project" value="UniProtKB-UniRule"/>
</dbReference>
<dbReference type="InterPro" id="IPR012902">
    <property type="entry name" value="N_methyl_site"/>
</dbReference>
<dbReference type="InterPro" id="IPR010052">
    <property type="entry name" value="T2SS_protein-GspI"/>
</dbReference>
<comment type="PTM">
    <text evidence="9">Cleaved by prepilin peptidase.</text>
</comment>
<protein>
    <recommendedName>
        <fullName evidence="9">Type II secretion system protein I</fullName>
        <shortName evidence="9">T2SS minor pseudopilin I</shortName>
    </recommendedName>
</protein>
<reference evidence="11" key="1">
    <citation type="submission" date="2020-12" db="EMBL/GenBank/DDBJ databases">
        <title>Ramlibacter sp. nov., isolated from a freshwater alga, Cryptomonas.</title>
        <authorList>
            <person name="Kim H.M."/>
            <person name="Jeon C.O."/>
        </authorList>
    </citation>
    <scope>NUCLEOTIDE SEQUENCE</scope>
    <source>
        <strain evidence="11">CrO1</strain>
    </source>
</reference>